<comment type="caution">
    <text evidence="2">The sequence shown here is derived from an EMBL/GenBank/DDBJ whole genome shotgun (WGS) entry which is preliminary data.</text>
</comment>
<dbReference type="EMBL" id="JACOMF010000049">
    <property type="protein sequence ID" value="MBC4018309.1"/>
    <property type="molecule type" value="Genomic_DNA"/>
</dbReference>
<name>A0A9X0UEV1_9PROT</name>
<feature type="region of interest" description="Disordered" evidence="1">
    <location>
        <begin position="110"/>
        <end position="143"/>
    </location>
</feature>
<evidence type="ECO:0000313" key="3">
    <source>
        <dbReference type="Proteomes" id="UP000600101"/>
    </source>
</evidence>
<accession>A0A9X0UEV1</accession>
<keyword evidence="3" id="KW-1185">Reference proteome</keyword>
<proteinExistence type="predicted"/>
<dbReference type="RefSeq" id="WP_186773062.1">
    <property type="nucleotide sequence ID" value="NZ_JACOMF010000049.1"/>
</dbReference>
<dbReference type="AlphaFoldDB" id="A0A9X0UEV1"/>
<dbReference type="Proteomes" id="UP000600101">
    <property type="component" value="Unassembled WGS sequence"/>
</dbReference>
<sequence>MRSQFKPLSDLEKRFLGDEADEREALVLTKRERAELDGLRKILREELRWRLCAGQLIARGFIAERPEPVTLPPQWWRGAQLDVLANTATAPGLTVSVVFVYPAEADQVRAERSTEASEPEPDAASRTTRRKGGRPPTHNWRPFQREVTRVMTTDGGSITRYQLRKHMKDWATMNMDPLPDERTVEREIDELVSPDLTPD</sequence>
<organism evidence="2 3">
    <name type="scientific">Siccirubricoccus deserti</name>
    <dbReference type="NCBI Taxonomy" id="2013562"/>
    <lineage>
        <taxon>Bacteria</taxon>
        <taxon>Pseudomonadati</taxon>
        <taxon>Pseudomonadota</taxon>
        <taxon>Alphaproteobacteria</taxon>
        <taxon>Acetobacterales</taxon>
        <taxon>Roseomonadaceae</taxon>
        <taxon>Siccirubricoccus</taxon>
    </lineage>
</organism>
<feature type="region of interest" description="Disordered" evidence="1">
    <location>
        <begin position="174"/>
        <end position="199"/>
    </location>
</feature>
<feature type="compositionally biased region" description="Acidic residues" evidence="1">
    <location>
        <begin position="187"/>
        <end position="199"/>
    </location>
</feature>
<protein>
    <submittedName>
        <fullName evidence="2">Uncharacterized protein</fullName>
    </submittedName>
</protein>
<reference evidence="2" key="1">
    <citation type="submission" date="2020-08" db="EMBL/GenBank/DDBJ databases">
        <authorList>
            <person name="Hu Y."/>
            <person name="Nguyen S.V."/>
            <person name="Li F."/>
            <person name="Fanning S."/>
        </authorList>
    </citation>
    <scope>NUCLEOTIDE SEQUENCE</scope>
    <source>
        <strain evidence="2">SYSU D8009</strain>
    </source>
</reference>
<gene>
    <name evidence="2" type="ORF">H7965_23775</name>
</gene>
<evidence type="ECO:0000313" key="2">
    <source>
        <dbReference type="EMBL" id="MBC4018309.1"/>
    </source>
</evidence>
<evidence type="ECO:0000256" key="1">
    <source>
        <dbReference type="SAM" id="MobiDB-lite"/>
    </source>
</evidence>